<feature type="binding site" evidence="4">
    <location>
        <position position="2"/>
    </location>
    <ligand>
        <name>Ni(2+)</name>
        <dbReference type="ChEBI" id="CHEBI:49786"/>
    </ligand>
</feature>
<evidence type="ECO:0000313" key="5">
    <source>
        <dbReference type="EMBL" id="BAL55552.1"/>
    </source>
</evidence>
<feature type="binding site" evidence="4">
    <location>
        <position position="110"/>
    </location>
    <ligand>
        <name>Zn(2+)</name>
        <dbReference type="ChEBI" id="CHEBI:29105"/>
    </ligand>
</feature>
<feature type="binding site" evidence="4">
    <location>
        <position position="113"/>
    </location>
    <ligand>
        <name>Zn(2+)</name>
        <dbReference type="ChEBI" id="CHEBI:29105"/>
    </ligand>
</feature>
<name>H5SHB6_9BACT</name>
<dbReference type="GO" id="GO:0016151">
    <property type="term" value="F:nickel cation binding"/>
    <property type="evidence" value="ECO:0007669"/>
    <property type="project" value="UniProtKB-UniRule"/>
</dbReference>
<dbReference type="PANTHER" id="PTHR34535:SF3">
    <property type="entry name" value="HYDROGENASE MATURATION FACTOR HYPA"/>
    <property type="match status" value="1"/>
</dbReference>
<keyword evidence="2 4" id="KW-0479">Metal-binding</keyword>
<dbReference type="EMBL" id="AP011720">
    <property type="protein sequence ID" value="BAL55552.1"/>
    <property type="molecule type" value="Genomic_DNA"/>
</dbReference>
<feature type="binding site" evidence="4">
    <location>
        <position position="75"/>
    </location>
    <ligand>
        <name>Zn(2+)</name>
        <dbReference type="ChEBI" id="CHEBI:29105"/>
    </ligand>
</feature>
<dbReference type="HAMAP" id="MF_00213">
    <property type="entry name" value="HypA_HybF"/>
    <property type="match status" value="1"/>
</dbReference>
<dbReference type="AlphaFoldDB" id="H5SHB6"/>
<dbReference type="NCBIfam" id="NF003008">
    <property type="entry name" value="PRK03824.1"/>
    <property type="match status" value="1"/>
</dbReference>
<keyword evidence="3 4" id="KW-0862">Zinc</keyword>
<comment type="function">
    <text evidence="4">Involved in the maturation of [NiFe] hydrogenases. Required for nickel insertion into the metal center of the hydrogenase.</text>
</comment>
<evidence type="ECO:0000256" key="4">
    <source>
        <dbReference type="HAMAP-Rule" id="MF_00213"/>
    </source>
</evidence>
<dbReference type="PANTHER" id="PTHR34535">
    <property type="entry name" value="HYDROGENASE MATURATION FACTOR HYPA"/>
    <property type="match status" value="1"/>
</dbReference>
<protein>
    <recommendedName>
        <fullName evidence="4">Hydrogenase maturation factor HypA</fullName>
    </recommendedName>
</protein>
<organism evidence="5">
    <name type="scientific">uncultured Acetothermia bacterium</name>
    <dbReference type="NCBI Taxonomy" id="236499"/>
    <lineage>
        <taxon>Bacteria</taxon>
        <taxon>Candidatus Bipolaricaulota</taxon>
        <taxon>environmental samples</taxon>
    </lineage>
</organism>
<dbReference type="InterPro" id="IPR000688">
    <property type="entry name" value="HypA/HybF"/>
</dbReference>
<dbReference type="Gene3D" id="3.30.2320.80">
    <property type="match status" value="1"/>
</dbReference>
<evidence type="ECO:0000256" key="3">
    <source>
        <dbReference type="ARBA" id="ARBA00022833"/>
    </source>
</evidence>
<proteinExistence type="inferred from homology"/>
<dbReference type="GO" id="GO:0008270">
    <property type="term" value="F:zinc ion binding"/>
    <property type="evidence" value="ECO:0007669"/>
    <property type="project" value="UniProtKB-UniRule"/>
</dbReference>
<sequence length="135" mass="15507">MHEWALAEAVVATAKRAAQGKKLRRVTEITVKLGELQQIEREIFEFALQQILSQEDSLVRGAKVTLERERARFRCRLCHHEWAFESENLNSEIAEAIHFIPEIAHTYIRCPQCHSPDFEVIAGRGVWLAALKGEE</sequence>
<dbReference type="PIRSF" id="PIRSF004761">
    <property type="entry name" value="Hydrgn_mat_HypA"/>
    <property type="match status" value="1"/>
</dbReference>
<feature type="binding site" evidence="4">
    <location>
        <position position="78"/>
    </location>
    <ligand>
        <name>Zn(2+)</name>
        <dbReference type="ChEBI" id="CHEBI:29105"/>
    </ligand>
</feature>
<dbReference type="GO" id="GO:0051604">
    <property type="term" value="P:protein maturation"/>
    <property type="evidence" value="ECO:0007669"/>
    <property type="project" value="InterPro"/>
</dbReference>
<dbReference type="Pfam" id="PF01155">
    <property type="entry name" value="HypA"/>
    <property type="match status" value="1"/>
</dbReference>
<keyword evidence="1 4" id="KW-0533">Nickel</keyword>
<reference evidence="5" key="2">
    <citation type="journal article" date="2012" name="PLoS ONE">
        <title>A Deeply Branching Thermophilic Bacterium with an Ancient Acetyl-CoA Pathway Dominates a Subsurface Ecosystem.</title>
        <authorList>
            <person name="Takami H."/>
            <person name="Noguchi H."/>
            <person name="Takaki Y."/>
            <person name="Uchiyama I."/>
            <person name="Toyoda A."/>
            <person name="Nishi S."/>
            <person name="Chee G.-J."/>
            <person name="Arai W."/>
            <person name="Nunoura T."/>
            <person name="Itoh T."/>
            <person name="Hattori M."/>
            <person name="Takai K."/>
        </authorList>
    </citation>
    <scope>NUCLEOTIDE SEQUENCE</scope>
</reference>
<gene>
    <name evidence="4" type="primary">hypA</name>
    <name evidence="5" type="ORF">HGMM_F28H07C26</name>
</gene>
<reference evidence="5" key="1">
    <citation type="journal article" date="2005" name="Environ. Microbiol.">
        <title>Genetic and functional properties of uncultivated thermophilic crenarchaeotes from a subsurface gold mine as revealed by analysis of genome fragments.</title>
        <authorList>
            <person name="Nunoura T."/>
            <person name="Hirayama H."/>
            <person name="Takami H."/>
            <person name="Oida H."/>
            <person name="Nishi S."/>
            <person name="Shimamura S."/>
            <person name="Suzuki Y."/>
            <person name="Inagaki F."/>
            <person name="Takai K."/>
            <person name="Nealson K.H."/>
            <person name="Horikoshi K."/>
        </authorList>
    </citation>
    <scope>NUCLEOTIDE SEQUENCE</scope>
</reference>
<evidence type="ECO:0000256" key="1">
    <source>
        <dbReference type="ARBA" id="ARBA00022596"/>
    </source>
</evidence>
<comment type="similarity">
    <text evidence="4">Belongs to the HypA/HybF family.</text>
</comment>
<accession>H5SHB6</accession>
<evidence type="ECO:0000256" key="2">
    <source>
        <dbReference type="ARBA" id="ARBA00022723"/>
    </source>
</evidence>